<gene>
    <name evidence="9" type="ORF">SAMN02745132_02878</name>
</gene>
<dbReference type="InterPro" id="IPR035906">
    <property type="entry name" value="MetI-like_sf"/>
</dbReference>
<dbReference type="AlphaFoldDB" id="A0A1T4UZU7"/>
<feature type="transmembrane region" description="Helical" evidence="7">
    <location>
        <begin position="54"/>
        <end position="80"/>
    </location>
</feature>
<dbReference type="Proteomes" id="UP000190162">
    <property type="component" value="Unassembled WGS sequence"/>
</dbReference>
<evidence type="ECO:0000313" key="9">
    <source>
        <dbReference type="EMBL" id="SKA58138.1"/>
    </source>
</evidence>
<keyword evidence="2" id="KW-0813">Transport</keyword>
<protein>
    <submittedName>
        <fullName evidence="9">Putative thiamine transport system permease protein</fullName>
    </submittedName>
</protein>
<organism evidence="9 10">
    <name type="scientific">Enterovibrio nigricans DSM 22720</name>
    <dbReference type="NCBI Taxonomy" id="1121868"/>
    <lineage>
        <taxon>Bacteria</taxon>
        <taxon>Pseudomonadati</taxon>
        <taxon>Pseudomonadota</taxon>
        <taxon>Gammaproteobacteria</taxon>
        <taxon>Vibrionales</taxon>
        <taxon>Vibrionaceae</taxon>
        <taxon>Enterovibrio</taxon>
    </lineage>
</organism>
<feature type="transmembrane region" description="Helical" evidence="7">
    <location>
        <begin position="356"/>
        <end position="375"/>
    </location>
</feature>
<dbReference type="SUPFAM" id="SSF161098">
    <property type="entry name" value="MetI-like"/>
    <property type="match status" value="2"/>
</dbReference>
<sequence length="569" mass="63329">MLRALYFVIILCCVLPTAFGLTGVVVSSLGYIPPLDMHTLTLGGFAMVFSWEGVWQSIGMTVCSAIASTYLACLITFAILQASWGTRFWRNIEVALSPLLAVPHVAFAIGFAFLFAPTGIGARLLSSTLGYDASAQGVEDLALLVKDPYALGMILMLALKEVPFLLLMSISVLQQVKVNQIEKVSASLGYSRAQAWWKCVFPQWLAKLRFPMLAVMAYGLSVVDVALIIGPTNPPTFAVLVWQWFNDPDLSLLPRAAAGAVVLFAISLLLIGVARFVEWGITKGARSWQFSGRCSVALPGKSVFTTLAVLSVLMVPIMFIWSVAQRWRFPDLLPSRYSLRFWEYEWTSILNTVEQSLAIAIFCASLALIMALLAHEYRIRYRLQVPGYVIAVPMLIPQLSVLFGMQVATLYVNADAHHLWVCWAHVFFAFPYVYLSLDGPWRSYDERLTRAALSLGKSPLRVWFSVKMPILLPAIAFAWAIGISVSLAQYLPTLILGAGRISTITTEAVALSSGFDRRVTAIYAIWQALLPFMFFSLAILTSRIQLKYRRLSSRRNIRNELMSRKPRHS</sequence>
<feature type="transmembrane region" description="Helical" evidence="7">
    <location>
        <begin position="303"/>
        <end position="324"/>
    </location>
</feature>
<feature type="transmembrane region" description="Helical" evidence="7">
    <location>
        <begin position="149"/>
        <end position="173"/>
    </location>
</feature>
<dbReference type="GO" id="GO:0005886">
    <property type="term" value="C:plasma membrane"/>
    <property type="evidence" value="ECO:0007669"/>
    <property type="project" value="UniProtKB-SubCell"/>
</dbReference>
<name>A0A1T4UZU7_9GAMM</name>
<comment type="subcellular location">
    <subcellularLocation>
        <location evidence="1">Cell membrane</location>
        <topology evidence="1">Multi-pass membrane protein</topology>
    </subcellularLocation>
</comment>
<feature type="transmembrane region" description="Helical" evidence="7">
    <location>
        <begin position="521"/>
        <end position="540"/>
    </location>
</feature>
<dbReference type="PANTHER" id="PTHR30183">
    <property type="entry name" value="MOLYBDENUM TRANSPORT SYSTEM PERMEASE PROTEIN MODB"/>
    <property type="match status" value="1"/>
</dbReference>
<dbReference type="PANTHER" id="PTHR30183:SF6">
    <property type="entry name" value="INNER MEMBRANE ABC TRANSPORTER PERMEASE PROTEIN YNJC"/>
    <property type="match status" value="1"/>
</dbReference>
<keyword evidence="3" id="KW-1003">Cell membrane</keyword>
<keyword evidence="6 7" id="KW-0472">Membrane</keyword>
<feature type="transmembrane region" description="Helical" evidence="7">
    <location>
        <begin position="92"/>
        <end position="116"/>
    </location>
</feature>
<keyword evidence="4 7" id="KW-0812">Transmembrane</keyword>
<feature type="transmembrane region" description="Helical" evidence="7">
    <location>
        <begin position="470"/>
        <end position="491"/>
    </location>
</feature>
<dbReference type="CDD" id="cd06261">
    <property type="entry name" value="TM_PBP2"/>
    <property type="match status" value="2"/>
</dbReference>
<dbReference type="PROSITE" id="PS50928">
    <property type="entry name" value="ABC_TM1"/>
    <property type="match status" value="2"/>
</dbReference>
<evidence type="ECO:0000256" key="2">
    <source>
        <dbReference type="ARBA" id="ARBA00022448"/>
    </source>
</evidence>
<feature type="domain" description="ABC transmembrane type-1" evidence="8">
    <location>
        <begin position="54"/>
        <end position="274"/>
    </location>
</feature>
<feature type="transmembrane region" description="Helical" evidence="7">
    <location>
        <begin position="252"/>
        <end position="277"/>
    </location>
</feature>
<evidence type="ECO:0000256" key="3">
    <source>
        <dbReference type="ARBA" id="ARBA00022475"/>
    </source>
</evidence>
<keyword evidence="5 7" id="KW-1133">Transmembrane helix</keyword>
<evidence type="ECO:0000256" key="1">
    <source>
        <dbReference type="ARBA" id="ARBA00004651"/>
    </source>
</evidence>
<feature type="transmembrane region" description="Helical" evidence="7">
    <location>
        <begin position="387"/>
        <end position="412"/>
    </location>
</feature>
<evidence type="ECO:0000256" key="4">
    <source>
        <dbReference type="ARBA" id="ARBA00022692"/>
    </source>
</evidence>
<feature type="domain" description="ABC transmembrane type-1" evidence="8">
    <location>
        <begin position="349"/>
        <end position="538"/>
    </location>
</feature>
<evidence type="ECO:0000313" key="10">
    <source>
        <dbReference type="Proteomes" id="UP000190162"/>
    </source>
</evidence>
<reference evidence="10" key="1">
    <citation type="submission" date="2017-02" db="EMBL/GenBank/DDBJ databases">
        <authorList>
            <person name="Varghese N."/>
            <person name="Submissions S."/>
        </authorList>
    </citation>
    <scope>NUCLEOTIDE SEQUENCE [LARGE SCALE GENOMIC DNA]</scope>
    <source>
        <strain evidence="10">DSM 22720</strain>
    </source>
</reference>
<feature type="transmembrane region" description="Helical" evidence="7">
    <location>
        <begin position="418"/>
        <end position="437"/>
    </location>
</feature>
<accession>A0A1T4UZU7</accession>
<proteinExistence type="predicted"/>
<evidence type="ECO:0000259" key="8">
    <source>
        <dbReference type="PROSITE" id="PS50928"/>
    </source>
</evidence>
<dbReference type="GO" id="GO:0055085">
    <property type="term" value="P:transmembrane transport"/>
    <property type="evidence" value="ECO:0007669"/>
    <property type="project" value="InterPro"/>
</dbReference>
<keyword evidence="10" id="KW-1185">Reference proteome</keyword>
<evidence type="ECO:0000256" key="5">
    <source>
        <dbReference type="ARBA" id="ARBA00022989"/>
    </source>
</evidence>
<evidence type="ECO:0000256" key="6">
    <source>
        <dbReference type="ARBA" id="ARBA00023136"/>
    </source>
</evidence>
<dbReference type="Gene3D" id="1.10.3720.10">
    <property type="entry name" value="MetI-like"/>
    <property type="match status" value="2"/>
</dbReference>
<evidence type="ECO:0000256" key="7">
    <source>
        <dbReference type="SAM" id="Phobius"/>
    </source>
</evidence>
<dbReference type="OrthoDB" id="7852521at2"/>
<dbReference type="EMBL" id="FUXU01000038">
    <property type="protein sequence ID" value="SKA58138.1"/>
    <property type="molecule type" value="Genomic_DNA"/>
</dbReference>
<dbReference type="InterPro" id="IPR000515">
    <property type="entry name" value="MetI-like"/>
</dbReference>
<dbReference type="RefSeq" id="WP_078753162.1">
    <property type="nucleotide sequence ID" value="NZ_FUXU01000038.1"/>
</dbReference>
<feature type="transmembrane region" description="Helical" evidence="7">
    <location>
        <begin position="210"/>
        <end position="232"/>
    </location>
</feature>